<feature type="transmembrane region" description="Helical" evidence="1">
    <location>
        <begin position="186"/>
        <end position="205"/>
    </location>
</feature>
<feature type="transmembrane region" description="Helical" evidence="1">
    <location>
        <begin position="254"/>
        <end position="274"/>
    </location>
</feature>
<keyword evidence="1" id="KW-0812">Transmembrane</keyword>
<reference evidence="3" key="1">
    <citation type="submission" date="2018-06" db="EMBL/GenBank/DDBJ databases">
        <authorList>
            <person name="Zhirakovskaya E."/>
        </authorList>
    </citation>
    <scope>NUCLEOTIDE SEQUENCE</scope>
</reference>
<dbReference type="InterPro" id="IPR000253">
    <property type="entry name" value="FHA_dom"/>
</dbReference>
<feature type="transmembrane region" description="Helical" evidence="1">
    <location>
        <begin position="152"/>
        <end position="174"/>
    </location>
</feature>
<evidence type="ECO:0000259" key="2">
    <source>
        <dbReference type="PROSITE" id="PS50006"/>
    </source>
</evidence>
<evidence type="ECO:0000256" key="1">
    <source>
        <dbReference type="SAM" id="Phobius"/>
    </source>
</evidence>
<evidence type="ECO:0000313" key="3">
    <source>
        <dbReference type="EMBL" id="VAW99891.1"/>
    </source>
</evidence>
<dbReference type="EMBL" id="UOFR01000070">
    <property type="protein sequence ID" value="VAW99891.1"/>
    <property type="molecule type" value="Genomic_DNA"/>
</dbReference>
<organism evidence="3">
    <name type="scientific">hydrothermal vent metagenome</name>
    <dbReference type="NCBI Taxonomy" id="652676"/>
    <lineage>
        <taxon>unclassified sequences</taxon>
        <taxon>metagenomes</taxon>
        <taxon>ecological metagenomes</taxon>
    </lineage>
</organism>
<dbReference type="CDD" id="cd00060">
    <property type="entry name" value="FHA"/>
    <property type="match status" value="1"/>
</dbReference>
<sequence length="326" mass="37439">MEAPIIIEVLDRFGKVKERHKVKQFPIKIGRSYKNDIIIDDNYVSAEHIELMVDGDGHIMATDLHSDNGVFTIHPLIRHDILTVQDDQRIRIGHTDLRFRSENFSVKEAYFDHGRPSQWHLIMTNGLILPLIWLLTAGILLANQYFMTIREVHFNLLLASVLPVLIVIVIWTFIWSVISKIITHKFYFAYHGIHVGLLLSGFYFIELSFEYLEFIFPVNGLQAVLTVFSDLAFTALLFYGHLRQSTHFRKRKTKFISGVIASLIVGVAYLASYVNQPQFSGQPDYSGLIKPPAFVMMKPSSVDDFFANSKSLAEFDLEKNDEEDNK</sequence>
<dbReference type="AlphaFoldDB" id="A0A3B1A751"/>
<dbReference type="Gene3D" id="2.60.200.20">
    <property type="match status" value="1"/>
</dbReference>
<gene>
    <name evidence="3" type="ORF">MNBD_GAMMA21-2395</name>
</gene>
<proteinExistence type="predicted"/>
<dbReference type="Pfam" id="PF00498">
    <property type="entry name" value="FHA"/>
    <property type="match status" value="1"/>
</dbReference>
<feature type="domain" description="FHA" evidence="2">
    <location>
        <begin position="27"/>
        <end position="77"/>
    </location>
</feature>
<protein>
    <recommendedName>
        <fullName evidence="2">FHA domain-containing protein</fullName>
    </recommendedName>
</protein>
<feature type="transmembrane region" description="Helical" evidence="1">
    <location>
        <begin position="220"/>
        <end position="242"/>
    </location>
</feature>
<feature type="transmembrane region" description="Helical" evidence="1">
    <location>
        <begin position="127"/>
        <end position="146"/>
    </location>
</feature>
<dbReference type="SUPFAM" id="SSF49879">
    <property type="entry name" value="SMAD/FHA domain"/>
    <property type="match status" value="1"/>
</dbReference>
<dbReference type="PROSITE" id="PS50006">
    <property type="entry name" value="FHA_DOMAIN"/>
    <property type="match status" value="1"/>
</dbReference>
<keyword evidence="1" id="KW-1133">Transmembrane helix</keyword>
<accession>A0A3B1A751</accession>
<name>A0A3B1A751_9ZZZZ</name>
<dbReference type="InterPro" id="IPR008984">
    <property type="entry name" value="SMAD_FHA_dom_sf"/>
</dbReference>
<keyword evidence="1" id="KW-0472">Membrane</keyword>